<evidence type="ECO:0000313" key="2">
    <source>
        <dbReference type="Proteomes" id="UP000249396"/>
    </source>
</evidence>
<proteinExistence type="predicted"/>
<dbReference type="Proteomes" id="UP000249396">
    <property type="component" value="Unassembled WGS sequence"/>
</dbReference>
<protein>
    <submittedName>
        <fullName evidence="1">Uncharacterized protein</fullName>
    </submittedName>
</protein>
<dbReference type="AlphaFoldDB" id="A0A2W4QXY8"/>
<evidence type="ECO:0000313" key="1">
    <source>
        <dbReference type="EMBL" id="PZN74919.1"/>
    </source>
</evidence>
<accession>A0A2W4QXY8</accession>
<name>A0A2W4QXY8_9GAMM</name>
<dbReference type="EMBL" id="QJPH01000408">
    <property type="protein sequence ID" value="PZN74919.1"/>
    <property type="molecule type" value="Genomic_DNA"/>
</dbReference>
<gene>
    <name evidence="1" type="ORF">DM484_20125</name>
</gene>
<sequence length="160" mass="17837">MALWFVQAEILARCNGDMGFFQKSPSELEAVICPPAAIGIDVKRGVVQARVTLLAKHHKAKAFVFMGSSLLSAVVKCYPETWRIEPCRDWHYCQCLWAQAGTSRQVQNRQQECGDVVLAEATIFLVSYAQSALLKHANRPFGNSKRTHWAFALDARGNLA</sequence>
<comment type="caution">
    <text evidence="1">The sequence shown here is derived from an EMBL/GenBank/DDBJ whole genome shotgun (WGS) entry which is preliminary data.</text>
</comment>
<reference evidence="1 2" key="1">
    <citation type="journal article" date="2018" name="Aquat. Microb. Ecol.">
        <title>Gammaproteobacterial methanotrophs dominate.</title>
        <authorList>
            <person name="Rissanen A.J."/>
            <person name="Saarenheimo J."/>
            <person name="Tiirola M."/>
            <person name="Peura S."/>
            <person name="Aalto S.L."/>
            <person name="Karvinen A."/>
            <person name="Nykanen H."/>
        </authorList>
    </citation>
    <scope>NUCLEOTIDE SEQUENCE [LARGE SCALE GENOMIC DNA]</scope>
    <source>
        <strain evidence="1">AMbin10</strain>
    </source>
</reference>
<organism evidence="1 2">
    <name type="scientific">Candidatus Methylumidiphilus alinenensis</name>
    <dbReference type="NCBI Taxonomy" id="2202197"/>
    <lineage>
        <taxon>Bacteria</taxon>
        <taxon>Pseudomonadati</taxon>
        <taxon>Pseudomonadota</taxon>
        <taxon>Gammaproteobacteria</taxon>
        <taxon>Methylococcales</taxon>
        <taxon>Candidatus Methylumidiphilus</taxon>
    </lineage>
</organism>